<dbReference type="RefSeq" id="WP_002974808.1">
    <property type="nucleotide sequence ID" value="NZ_AOGW02000012.1"/>
</dbReference>
<comment type="caution">
    <text evidence="1">The sequence shown here is derived from an EMBL/GenBank/DDBJ whole genome shotgun (WGS) entry which is preliminary data.</text>
</comment>
<dbReference type="Proteomes" id="UP000012371">
    <property type="component" value="Unassembled WGS sequence"/>
</dbReference>
<evidence type="ECO:0000313" key="1">
    <source>
        <dbReference type="EMBL" id="EMY60697.1"/>
    </source>
</evidence>
<dbReference type="STRING" id="1257025.LEP1GSC203_0348"/>
<evidence type="ECO:0000313" key="2">
    <source>
        <dbReference type="Proteomes" id="UP000012371"/>
    </source>
</evidence>
<dbReference type="Gene3D" id="3.30.565.10">
    <property type="entry name" value="Histidine kinase-like ATPase, C-terminal domain"/>
    <property type="match status" value="1"/>
</dbReference>
<dbReference type="InterPro" id="IPR036890">
    <property type="entry name" value="HATPase_C_sf"/>
</dbReference>
<dbReference type="EMBL" id="AOGW02000012">
    <property type="protein sequence ID" value="EMY60697.1"/>
    <property type="molecule type" value="Genomic_DNA"/>
</dbReference>
<sequence>MVIKLPPRVYDDLGEFLGKMKRPNNEPVIFDFEKVVKYSPVALVTLICKVKSYLFDDIPVFFINHERFAACSYFQRMNFFSICDVSMPERFIRHESFGNFTVIQEFGLNKGSVDVISDGVARCCIPEEEKWKIDHPLENSEIYDLLVYAISELINNVVQHSEGRGFISAQFYKQTELVRIGIADYGIGVLNSFKNNASPHFRENWNDADAVKKALEPKVSSKNHITSPYMTPVNAGVGLSILKNLSEKLSGQFCLVSGNAIIENAQLKELAADSYFKGVAINITFKKSGLLDFQEALMETKRDLGLITRTGKFKGVMGNDD</sequence>
<protein>
    <submittedName>
        <fullName evidence="1">GHKL domain protein</fullName>
    </submittedName>
</protein>
<gene>
    <name evidence="1" type="ORF">LEP1GSC203_0348</name>
</gene>
<dbReference type="OrthoDB" id="343089at2"/>
<dbReference type="AlphaFoldDB" id="N1VUM2"/>
<keyword evidence="2" id="KW-1185">Reference proteome</keyword>
<dbReference type="SUPFAM" id="SSF55874">
    <property type="entry name" value="ATPase domain of HSP90 chaperone/DNA topoisomerase II/histidine kinase"/>
    <property type="match status" value="1"/>
</dbReference>
<organism evidence="1 2">
    <name type="scientific">Leptospira terpstrae serovar Hualin str. LT 11-33 = ATCC 700639</name>
    <dbReference type="NCBI Taxonomy" id="1257025"/>
    <lineage>
        <taxon>Bacteria</taxon>
        <taxon>Pseudomonadati</taxon>
        <taxon>Spirochaetota</taxon>
        <taxon>Spirochaetia</taxon>
        <taxon>Leptospirales</taxon>
        <taxon>Leptospiraceae</taxon>
        <taxon>Leptospira</taxon>
    </lineage>
</organism>
<accession>N1VUM2</accession>
<name>N1VUM2_9LEPT</name>
<proteinExistence type="predicted"/>
<reference evidence="1" key="1">
    <citation type="submission" date="2013-03" db="EMBL/GenBank/DDBJ databases">
        <authorList>
            <person name="Harkins D.M."/>
            <person name="Durkin A.S."/>
            <person name="Brinkac L.M."/>
            <person name="Haft D.H."/>
            <person name="Selengut J.D."/>
            <person name="Sanka R."/>
            <person name="DePew J."/>
            <person name="Purushe J."/>
            <person name="Hartskeerl R.A."/>
            <person name="Ahmed A."/>
            <person name="van der Linden H."/>
            <person name="Goris M.G.A."/>
            <person name="Vinetz J.M."/>
            <person name="Sutton G.G."/>
            <person name="Nierman W.C."/>
            <person name="Fouts D.E."/>
        </authorList>
    </citation>
    <scope>NUCLEOTIDE SEQUENCE [LARGE SCALE GENOMIC DNA]</scope>
    <source>
        <strain evidence="1">LT 11-33</strain>
    </source>
</reference>